<gene>
    <name evidence="4" type="ORF">C1A40_09300</name>
</gene>
<dbReference type="KEGG" id="taj:C1A40_09300"/>
<reference evidence="5" key="1">
    <citation type="submission" date="2018-01" db="EMBL/GenBank/DDBJ databases">
        <title>Complete genome of Tamlana sp. UJ94.</title>
        <authorList>
            <person name="Jung J."/>
            <person name="Chung D."/>
            <person name="Bae S.S."/>
            <person name="Baek K."/>
        </authorList>
    </citation>
    <scope>NUCLEOTIDE SEQUENCE [LARGE SCALE GENOMIC DNA]</scope>
    <source>
        <strain evidence="5">UJ94</strain>
    </source>
</reference>
<dbReference type="Proteomes" id="UP000236592">
    <property type="component" value="Chromosome"/>
</dbReference>
<sequence length="149" mass="17373">MILKRIILCLGMLLCFMACNRFKGPKKPENLIPQDKMINILIDSKLLSSANSANKRTLIDSNLDVNTYVYQKYKIDSLQFADSNAYYAFHIDLYDAIYNKAIDSLNRLYEQLKDLQAEEWKAQTQKEIDEPIERGVKRDSLKFIKPIMD</sequence>
<evidence type="ECO:0000313" key="4">
    <source>
        <dbReference type="EMBL" id="AUS05648.1"/>
    </source>
</evidence>
<accession>A0A2I7SIC2</accession>
<dbReference type="EMBL" id="CP025938">
    <property type="protein sequence ID" value="AUS05648.1"/>
    <property type="molecule type" value="Genomic_DNA"/>
</dbReference>
<keyword evidence="5" id="KW-1185">Reference proteome</keyword>
<dbReference type="AlphaFoldDB" id="A0A2I7SIC2"/>
<evidence type="ECO:0000256" key="2">
    <source>
        <dbReference type="SAM" id="SignalP"/>
    </source>
</evidence>
<feature type="chain" id="PRO_5014399772" description="DUF4296 domain-containing protein" evidence="2">
    <location>
        <begin position="24"/>
        <end position="149"/>
    </location>
</feature>
<keyword evidence="2" id="KW-0732">Signal</keyword>
<proteinExistence type="predicted"/>
<feature type="coiled-coil region" evidence="1">
    <location>
        <begin position="98"/>
        <end position="125"/>
    </location>
</feature>
<feature type="domain" description="DUF4296" evidence="3">
    <location>
        <begin position="28"/>
        <end position="107"/>
    </location>
</feature>
<evidence type="ECO:0000313" key="5">
    <source>
        <dbReference type="Proteomes" id="UP000236592"/>
    </source>
</evidence>
<evidence type="ECO:0000259" key="3">
    <source>
        <dbReference type="Pfam" id="PF14129"/>
    </source>
</evidence>
<evidence type="ECO:0000256" key="1">
    <source>
        <dbReference type="SAM" id="Coils"/>
    </source>
</evidence>
<keyword evidence="1" id="KW-0175">Coiled coil</keyword>
<name>A0A2I7SIC2_9FLAO</name>
<organism evidence="4 5">
    <name type="scientific">Pseudotamlana carrageenivorans</name>
    <dbReference type="NCBI Taxonomy" id="2069432"/>
    <lineage>
        <taxon>Bacteria</taxon>
        <taxon>Pseudomonadati</taxon>
        <taxon>Bacteroidota</taxon>
        <taxon>Flavobacteriia</taxon>
        <taxon>Flavobacteriales</taxon>
        <taxon>Flavobacteriaceae</taxon>
        <taxon>Pseudotamlana</taxon>
    </lineage>
</organism>
<protein>
    <recommendedName>
        <fullName evidence="3">DUF4296 domain-containing protein</fullName>
    </recommendedName>
</protein>
<dbReference type="Pfam" id="PF14129">
    <property type="entry name" value="DUF4296"/>
    <property type="match status" value="1"/>
</dbReference>
<dbReference type="InterPro" id="IPR025381">
    <property type="entry name" value="DUF4296"/>
</dbReference>
<feature type="signal peptide" evidence="2">
    <location>
        <begin position="1"/>
        <end position="23"/>
    </location>
</feature>